<evidence type="ECO:0000313" key="2">
    <source>
        <dbReference type="EMBL" id="RXR32415.1"/>
    </source>
</evidence>
<name>A0A4Q1KRY9_9CELL</name>
<proteinExistence type="predicted"/>
<sequence length="236" mass="24845">MAVTVRDGAAGVVGVLLGAVVLVGCSPVPARREGPSDLATPGMRWEGGEPSGPLESDPWVQAVRASELNRALAVNAHDFSDPDLWSTTTPALIEGTETLVAGRAKEEPDDHLVVLAPLAFDPIRVDADPSGERATVVVCEFAGTWVSAQDMSVDGAVEWKLYAYEVVKGQDGRLRSGLGEIPQDLVDEGERTRSFACMPSQRSIGWFDPVPVVEPFQPEDVVKGGPSGASSQSPAG</sequence>
<accession>A0A4Q1KRY9</accession>
<reference evidence="2 3" key="1">
    <citation type="submission" date="2019-01" db="EMBL/GenBank/DDBJ databases">
        <title>Oerskovia turbata Genome sequencing and assembly.</title>
        <authorList>
            <person name="Dou T."/>
        </authorList>
    </citation>
    <scope>NUCLEOTIDE SEQUENCE [LARGE SCALE GENOMIC DNA]</scope>
    <source>
        <strain evidence="2 3">JCM12123</strain>
    </source>
</reference>
<dbReference type="STRING" id="1713.GCA_000718325_03175"/>
<dbReference type="AlphaFoldDB" id="A0A4Q1KRY9"/>
<protein>
    <submittedName>
        <fullName evidence="2">Uncharacterized protein</fullName>
    </submittedName>
</protein>
<feature type="region of interest" description="Disordered" evidence="1">
    <location>
        <begin position="30"/>
        <end position="55"/>
    </location>
</feature>
<dbReference type="EMBL" id="SDJQ01000018">
    <property type="protein sequence ID" value="RXR32415.1"/>
    <property type="molecule type" value="Genomic_DNA"/>
</dbReference>
<evidence type="ECO:0000313" key="3">
    <source>
        <dbReference type="Proteomes" id="UP000289805"/>
    </source>
</evidence>
<gene>
    <name evidence="2" type="ORF">EQW78_13965</name>
</gene>
<dbReference type="PROSITE" id="PS51257">
    <property type="entry name" value="PROKAR_LIPOPROTEIN"/>
    <property type="match status" value="1"/>
</dbReference>
<organism evidence="2 3">
    <name type="scientific">Oerskovia turbata</name>
    <dbReference type="NCBI Taxonomy" id="1713"/>
    <lineage>
        <taxon>Bacteria</taxon>
        <taxon>Bacillati</taxon>
        <taxon>Actinomycetota</taxon>
        <taxon>Actinomycetes</taxon>
        <taxon>Micrococcales</taxon>
        <taxon>Cellulomonadaceae</taxon>
        <taxon>Oerskovia</taxon>
    </lineage>
</organism>
<dbReference type="RefSeq" id="WP_030152693.1">
    <property type="nucleotide sequence ID" value="NZ_SDJR01000013.1"/>
</dbReference>
<comment type="caution">
    <text evidence="2">The sequence shown here is derived from an EMBL/GenBank/DDBJ whole genome shotgun (WGS) entry which is preliminary data.</text>
</comment>
<dbReference type="Proteomes" id="UP000289805">
    <property type="component" value="Unassembled WGS sequence"/>
</dbReference>
<evidence type="ECO:0000256" key="1">
    <source>
        <dbReference type="SAM" id="MobiDB-lite"/>
    </source>
</evidence>
<feature type="region of interest" description="Disordered" evidence="1">
    <location>
        <begin position="217"/>
        <end position="236"/>
    </location>
</feature>